<sequence>MPQFDAYTATARLDGPEKLLSAAYISGAEMKQREGYFNGFGNLISLRTEHGEYASVGWGGQNEGWARLEVKGSLTPVVVERLREAIPDHRVTRVDSAHDVDKPGAWDELLGICLDVKREFRLKGDKRGDWDDFPEDGRTLYLGAPSSPIRARLYEKGKQPEYRQAGKPDWTRLELQISPQKDAREVYSKLSATEVWGASKYTRALAARVLESELAAYPPGTVRRDSQRDRAIRFMCEQYGAHLMSLKDDLGSWDCVGLTLAEIIREVRSAREQ</sequence>
<accession>F9NUE8</accession>
<name>F9NUE8_9ACTN</name>
<evidence type="ECO:0000313" key="3">
    <source>
        <dbReference type="Proteomes" id="UP000007832"/>
    </source>
</evidence>
<dbReference type="AlphaFoldDB" id="F9NUE8"/>
<dbReference type="InterPro" id="IPR003491">
    <property type="entry name" value="REP-like_C"/>
</dbReference>
<protein>
    <submittedName>
        <fullName evidence="2">Replication initiation factor</fullName>
    </submittedName>
</protein>
<comment type="caution">
    <text evidence="2">The sequence shown here is derived from an EMBL/GenBank/DDBJ whole genome shotgun (WGS) entry which is preliminary data.</text>
</comment>
<proteinExistence type="predicted"/>
<dbReference type="GO" id="GO:0003743">
    <property type="term" value="F:translation initiation factor activity"/>
    <property type="evidence" value="ECO:0007669"/>
    <property type="project" value="UniProtKB-KW"/>
</dbReference>
<feature type="domain" description="Replication initiation protein-like C-terminal" evidence="1">
    <location>
        <begin position="118"/>
        <end position="198"/>
    </location>
</feature>
<dbReference type="RefSeq" id="WP_002549014.1">
    <property type="nucleotide sequence ID" value="NZ_AFUN01000009.1"/>
</dbReference>
<gene>
    <name evidence="2" type="ORF">HMPREF1162_1154</name>
</gene>
<evidence type="ECO:0000313" key="2">
    <source>
        <dbReference type="EMBL" id="EGR97398.1"/>
    </source>
</evidence>
<evidence type="ECO:0000259" key="1">
    <source>
        <dbReference type="Pfam" id="PF02486"/>
    </source>
</evidence>
<dbReference type="Proteomes" id="UP000007832">
    <property type="component" value="Unassembled WGS sequence"/>
</dbReference>
<reference evidence="2 3" key="1">
    <citation type="submission" date="2011-07" db="EMBL/GenBank/DDBJ databases">
        <title>Genome Sequence of Propionibacterium acnes SK182B-JCVI.</title>
        <authorList>
            <person name="Durkin A.S."/>
            <person name="Madupu R."/>
            <person name="Hostetler J."/>
            <person name="Radune D."/>
            <person name="Torralba M."/>
            <person name="Methe B."/>
            <person name="Sutton G."/>
            <person name="Strausberg R.L."/>
            <person name="Nelson K.E."/>
        </authorList>
    </citation>
    <scope>NUCLEOTIDE SEQUENCE [LARGE SCALE GENOMIC DNA]</scope>
    <source>
        <strain evidence="2 3">SK182B-JCVI</strain>
    </source>
</reference>
<dbReference type="Pfam" id="PF02486">
    <property type="entry name" value="Rep_trans"/>
    <property type="match status" value="1"/>
</dbReference>
<dbReference type="eggNOG" id="ENOG5033TUQ">
    <property type="taxonomic scope" value="Bacteria"/>
</dbReference>
<dbReference type="EMBL" id="AFUN01000009">
    <property type="protein sequence ID" value="EGR97398.1"/>
    <property type="molecule type" value="Genomic_DNA"/>
</dbReference>
<keyword evidence="2" id="KW-0396">Initiation factor</keyword>
<organism evidence="2 3">
    <name type="scientific">[Propionibacterium] namnetense SK182B-JCVI</name>
    <dbReference type="NCBI Taxonomy" id="1051006"/>
    <lineage>
        <taxon>Bacteria</taxon>
        <taxon>Bacillati</taxon>
        <taxon>Actinomycetota</taxon>
        <taxon>Actinomycetes</taxon>
        <taxon>Propionibacteriales</taxon>
        <taxon>Propionibacteriaceae</taxon>
        <taxon>Cutibacterium</taxon>
    </lineage>
</organism>
<dbReference type="PATRIC" id="fig|1051006.4.peg.797"/>
<keyword evidence="2" id="KW-0648">Protein biosynthesis</keyword>